<dbReference type="Proteomes" id="UP000231192">
    <property type="component" value="Unassembled WGS sequence"/>
</dbReference>
<organism evidence="2 3">
    <name type="scientific">Candidatus Kaiserbacteria bacterium CG10_big_fil_rev_8_21_14_0_10_51_14</name>
    <dbReference type="NCBI Taxonomy" id="1974610"/>
    <lineage>
        <taxon>Bacteria</taxon>
        <taxon>Candidatus Kaiseribacteriota</taxon>
    </lineage>
</organism>
<feature type="compositionally biased region" description="Basic and acidic residues" evidence="1">
    <location>
        <begin position="14"/>
        <end position="23"/>
    </location>
</feature>
<evidence type="ECO:0000313" key="2">
    <source>
        <dbReference type="EMBL" id="PIR84089.1"/>
    </source>
</evidence>
<reference evidence="3" key="1">
    <citation type="submission" date="2017-09" db="EMBL/GenBank/DDBJ databases">
        <title>Depth-based differentiation of microbial function through sediment-hosted aquifers and enrichment of novel symbionts in the deep terrestrial subsurface.</title>
        <authorList>
            <person name="Probst A.J."/>
            <person name="Ladd B."/>
            <person name="Jarett J.K."/>
            <person name="Geller-Mcgrath D.E."/>
            <person name="Sieber C.M.K."/>
            <person name="Emerson J.B."/>
            <person name="Anantharaman K."/>
            <person name="Thomas B.C."/>
            <person name="Malmstrom R."/>
            <person name="Stieglmeier M."/>
            <person name="Klingl A."/>
            <person name="Woyke T."/>
            <person name="Ryan C.M."/>
            <person name="Banfield J.F."/>
        </authorList>
    </citation>
    <scope>NUCLEOTIDE SEQUENCE [LARGE SCALE GENOMIC DNA]</scope>
</reference>
<dbReference type="AlphaFoldDB" id="A0A2H0UCE2"/>
<accession>A0A2H0UCE2</accession>
<sequence>MTLEEQMRHTPAADAERNERISRASLSHDERVRGYVPKADEVLKGKDATIVRNILAEWFNKITRAREGFEQDERIENLSNALDRRGVSFNMGDREERKYFLLALLLRYKQLQN</sequence>
<evidence type="ECO:0000313" key="3">
    <source>
        <dbReference type="Proteomes" id="UP000231192"/>
    </source>
</evidence>
<dbReference type="EMBL" id="PFBK01000003">
    <property type="protein sequence ID" value="PIR84089.1"/>
    <property type="molecule type" value="Genomic_DNA"/>
</dbReference>
<proteinExistence type="predicted"/>
<feature type="region of interest" description="Disordered" evidence="1">
    <location>
        <begin position="1"/>
        <end position="23"/>
    </location>
</feature>
<protein>
    <submittedName>
        <fullName evidence="2">Uncharacterized protein</fullName>
    </submittedName>
</protein>
<comment type="caution">
    <text evidence="2">The sequence shown here is derived from an EMBL/GenBank/DDBJ whole genome shotgun (WGS) entry which is preliminary data.</text>
</comment>
<evidence type="ECO:0000256" key="1">
    <source>
        <dbReference type="SAM" id="MobiDB-lite"/>
    </source>
</evidence>
<name>A0A2H0UCE2_9BACT</name>
<gene>
    <name evidence="2" type="ORF">COU18_01665</name>
</gene>